<dbReference type="Gene3D" id="1.10.238.10">
    <property type="entry name" value="EF-hand"/>
    <property type="match status" value="1"/>
</dbReference>
<evidence type="ECO:0000313" key="3">
    <source>
        <dbReference type="EMBL" id="MDQ2088830.1"/>
    </source>
</evidence>
<feature type="domain" description="EF-hand" evidence="2">
    <location>
        <begin position="44"/>
        <end position="79"/>
    </location>
</feature>
<dbReference type="Pfam" id="PF13202">
    <property type="entry name" value="EF-hand_5"/>
    <property type="match status" value="2"/>
</dbReference>
<comment type="caution">
    <text evidence="3">The sequence shown here is derived from an EMBL/GenBank/DDBJ whole genome shotgun (WGS) entry which is preliminary data.</text>
</comment>
<evidence type="ECO:0000313" key="4">
    <source>
        <dbReference type="Proteomes" id="UP001226762"/>
    </source>
</evidence>
<organism evidence="3 4">
    <name type="scientific">Marimonas arenosa</name>
    <dbReference type="NCBI Taxonomy" id="1795305"/>
    <lineage>
        <taxon>Bacteria</taxon>
        <taxon>Pseudomonadati</taxon>
        <taxon>Pseudomonadota</taxon>
        <taxon>Alphaproteobacteria</taxon>
        <taxon>Rhodobacterales</taxon>
        <taxon>Paracoccaceae</taxon>
        <taxon>Marimonas</taxon>
    </lineage>
</organism>
<proteinExistence type="predicted"/>
<keyword evidence="4" id="KW-1185">Reference proteome</keyword>
<keyword evidence="1" id="KW-0732">Signal</keyword>
<dbReference type="AlphaFoldDB" id="A0AAE3WAA0"/>
<dbReference type="EMBL" id="JANHAX010000001">
    <property type="protein sequence ID" value="MDQ2088830.1"/>
    <property type="molecule type" value="Genomic_DNA"/>
</dbReference>
<dbReference type="SUPFAM" id="SSF47473">
    <property type="entry name" value="EF-hand"/>
    <property type="match status" value="1"/>
</dbReference>
<dbReference type="InterPro" id="IPR018247">
    <property type="entry name" value="EF_Hand_1_Ca_BS"/>
</dbReference>
<evidence type="ECO:0000256" key="1">
    <source>
        <dbReference type="SAM" id="SignalP"/>
    </source>
</evidence>
<dbReference type="InterPro" id="IPR002048">
    <property type="entry name" value="EF_hand_dom"/>
</dbReference>
<dbReference type="PROSITE" id="PS50222">
    <property type="entry name" value="EF_HAND_2"/>
    <property type="match status" value="1"/>
</dbReference>
<protein>
    <recommendedName>
        <fullName evidence="2">EF-hand domain-containing protein</fullName>
    </recommendedName>
</protein>
<dbReference type="Proteomes" id="UP001226762">
    <property type="component" value="Unassembled WGS sequence"/>
</dbReference>
<feature type="chain" id="PRO_5041917665" description="EF-hand domain-containing protein" evidence="1">
    <location>
        <begin position="21"/>
        <end position="82"/>
    </location>
</feature>
<accession>A0AAE3WAA0</accession>
<evidence type="ECO:0000259" key="2">
    <source>
        <dbReference type="PROSITE" id="PS50222"/>
    </source>
</evidence>
<dbReference type="PROSITE" id="PS00018">
    <property type="entry name" value="EF_HAND_1"/>
    <property type="match status" value="1"/>
</dbReference>
<reference evidence="3" key="1">
    <citation type="submission" date="2022-07" db="EMBL/GenBank/DDBJ databases">
        <authorList>
            <person name="Otstavnykh N."/>
            <person name="Isaeva M."/>
            <person name="Bystritskaya E."/>
        </authorList>
    </citation>
    <scope>NUCLEOTIDE SEQUENCE</scope>
    <source>
        <strain evidence="3">KCTC 52189</strain>
    </source>
</reference>
<name>A0AAE3WAA0_9RHOB</name>
<dbReference type="InterPro" id="IPR011992">
    <property type="entry name" value="EF-hand-dom_pair"/>
</dbReference>
<reference evidence="3" key="2">
    <citation type="submission" date="2023-02" db="EMBL/GenBank/DDBJ databases">
        <title>'Rhodoalgimonas zhirmunskyi' gen. nov., isolated from a red alga.</title>
        <authorList>
            <person name="Nedashkovskaya O.I."/>
            <person name="Otstavnykh N.Y."/>
            <person name="Bystritskaya E.P."/>
            <person name="Balabanova L.A."/>
            <person name="Isaeva M.P."/>
        </authorList>
    </citation>
    <scope>NUCLEOTIDE SEQUENCE</scope>
    <source>
        <strain evidence="3">KCTC 52189</strain>
    </source>
</reference>
<feature type="signal peptide" evidence="1">
    <location>
        <begin position="1"/>
        <end position="20"/>
    </location>
</feature>
<sequence length="82" mass="8275">MTKSLASVAALSLLITPVLAMTATASETDANGDGLITIEEVQAVYPDVTAEAFSAMDIDGDGALDADEMQAAQTSGQLPTDG</sequence>
<dbReference type="GO" id="GO:0005509">
    <property type="term" value="F:calcium ion binding"/>
    <property type="evidence" value="ECO:0007669"/>
    <property type="project" value="InterPro"/>
</dbReference>
<dbReference type="RefSeq" id="WP_306734092.1">
    <property type="nucleotide sequence ID" value="NZ_JANHAX010000001.1"/>
</dbReference>
<gene>
    <name evidence="3" type="ORF">NO357_02805</name>
</gene>